<dbReference type="InterPro" id="IPR013783">
    <property type="entry name" value="Ig-like_fold"/>
</dbReference>
<evidence type="ECO:0000256" key="1">
    <source>
        <dbReference type="ARBA" id="ARBA00010926"/>
    </source>
</evidence>
<protein>
    <submittedName>
        <fullName evidence="3">Glycoside hydrolase</fullName>
    </submittedName>
</protein>
<dbReference type="CDD" id="cd02859">
    <property type="entry name" value="E_set_AMPKbeta_like_N"/>
    <property type="match status" value="1"/>
</dbReference>
<dbReference type="PANTHER" id="PTHR10343:SF84">
    <property type="entry name" value="5'-AMP-ACTIVATED PROTEIN KINASE SUBUNIT BETA-1"/>
    <property type="match status" value="1"/>
</dbReference>
<proteinExistence type="inferred from homology"/>
<dbReference type="EMBL" id="JACNJH010000071">
    <property type="protein sequence ID" value="MBC8360165.1"/>
    <property type="molecule type" value="Genomic_DNA"/>
</dbReference>
<sequence length="99" mass="11379">MAKGKAKESIKRRKVTFSLEAAGAHEVILVGDFNNWNPKTHPMKRDENGVWNKAVMLPPGKYEYKFLVDGHWKEDPKNEQICPNRFGTYNNIIHLSPAE</sequence>
<dbReference type="SUPFAM" id="SSF81296">
    <property type="entry name" value="E set domains"/>
    <property type="match status" value="1"/>
</dbReference>
<dbReference type="InterPro" id="IPR032640">
    <property type="entry name" value="AMPK1_CBM"/>
</dbReference>
<dbReference type="GO" id="GO:0016787">
    <property type="term" value="F:hydrolase activity"/>
    <property type="evidence" value="ECO:0007669"/>
    <property type="project" value="UniProtKB-KW"/>
</dbReference>
<dbReference type="Pfam" id="PF16561">
    <property type="entry name" value="AMPK1_CBM"/>
    <property type="match status" value="1"/>
</dbReference>
<keyword evidence="3" id="KW-0378">Hydrolase</keyword>
<dbReference type="InterPro" id="IPR014756">
    <property type="entry name" value="Ig_E-set"/>
</dbReference>
<evidence type="ECO:0000259" key="2">
    <source>
        <dbReference type="SMART" id="SM01065"/>
    </source>
</evidence>
<evidence type="ECO:0000313" key="4">
    <source>
        <dbReference type="Proteomes" id="UP000603434"/>
    </source>
</evidence>
<feature type="domain" description="CBM20" evidence="2">
    <location>
        <begin position="12"/>
        <end position="93"/>
    </location>
</feature>
<evidence type="ECO:0000313" key="3">
    <source>
        <dbReference type="EMBL" id="MBC8360165.1"/>
    </source>
</evidence>
<dbReference type="InterPro" id="IPR050827">
    <property type="entry name" value="CRP1_MDG1_kinase"/>
</dbReference>
<dbReference type="PANTHER" id="PTHR10343">
    <property type="entry name" value="5'-AMP-ACTIVATED PROTEIN KINASE , BETA SUBUNIT"/>
    <property type="match status" value="1"/>
</dbReference>
<comment type="similarity">
    <text evidence="1">Belongs to the 5'-AMP-activated protein kinase beta subunit family.</text>
</comment>
<dbReference type="Gene3D" id="2.60.40.10">
    <property type="entry name" value="Immunoglobulins"/>
    <property type="match status" value="1"/>
</dbReference>
<organism evidence="3 4">
    <name type="scientific">Candidatus Desulfatibia profunda</name>
    <dbReference type="NCBI Taxonomy" id="2841695"/>
    <lineage>
        <taxon>Bacteria</taxon>
        <taxon>Pseudomonadati</taxon>
        <taxon>Thermodesulfobacteriota</taxon>
        <taxon>Desulfobacteria</taxon>
        <taxon>Desulfobacterales</taxon>
        <taxon>Desulfobacterales incertae sedis</taxon>
        <taxon>Candidatus Desulfatibia</taxon>
    </lineage>
</organism>
<accession>A0A8J6NKB6</accession>
<dbReference type="InterPro" id="IPR002044">
    <property type="entry name" value="CBM20"/>
</dbReference>
<dbReference type="Proteomes" id="UP000603434">
    <property type="component" value="Unassembled WGS sequence"/>
</dbReference>
<comment type="caution">
    <text evidence="3">The sequence shown here is derived from an EMBL/GenBank/DDBJ whole genome shotgun (WGS) entry which is preliminary data.</text>
</comment>
<dbReference type="GO" id="GO:2001070">
    <property type="term" value="F:starch binding"/>
    <property type="evidence" value="ECO:0007669"/>
    <property type="project" value="InterPro"/>
</dbReference>
<gene>
    <name evidence="3" type="ORF">H8E23_02040</name>
</gene>
<dbReference type="SMART" id="SM01065">
    <property type="entry name" value="CBM_2"/>
    <property type="match status" value="1"/>
</dbReference>
<name>A0A8J6NKB6_9BACT</name>
<reference evidence="3 4" key="1">
    <citation type="submission" date="2020-08" db="EMBL/GenBank/DDBJ databases">
        <title>Bridging the membrane lipid divide: bacteria of the FCB group superphylum have the potential to synthesize archaeal ether lipids.</title>
        <authorList>
            <person name="Villanueva L."/>
            <person name="Von Meijenfeldt F.A.B."/>
            <person name="Westbye A.B."/>
            <person name="Yadav S."/>
            <person name="Hopmans E.C."/>
            <person name="Dutilh B.E."/>
            <person name="Sinninghe Damste J.S."/>
        </authorList>
    </citation>
    <scope>NUCLEOTIDE SEQUENCE [LARGE SCALE GENOMIC DNA]</scope>
    <source>
        <strain evidence="3">NIOZ-UU30</strain>
    </source>
</reference>
<dbReference type="AlphaFoldDB" id="A0A8J6NKB6"/>